<feature type="transmembrane region" description="Helical" evidence="7">
    <location>
        <begin position="20"/>
        <end position="41"/>
    </location>
</feature>
<dbReference type="GO" id="GO:0022857">
    <property type="term" value="F:transmembrane transporter activity"/>
    <property type="evidence" value="ECO:0007669"/>
    <property type="project" value="InterPro"/>
</dbReference>
<feature type="transmembrane region" description="Helical" evidence="7">
    <location>
        <begin position="81"/>
        <end position="101"/>
    </location>
</feature>
<protein>
    <recommendedName>
        <fullName evidence="8">Major facilitator superfamily (MFS) profile domain-containing protein</fullName>
    </recommendedName>
</protein>
<dbReference type="EMBL" id="BARW01006870">
    <property type="protein sequence ID" value="GAI81836.1"/>
    <property type="molecule type" value="Genomic_DNA"/>
</dbReference>
<dbReference type="AlphaFoldDB" id="X1SRR2"/>
<feature type="non-terminal residue" evidence="9">
    <location>
        <position position="1"/>
    </location>
</feature>
<dbReference type="PANTHER" id="PTHR23517">
    <property type="entry name" value="RESISTANCE PROTEIN MDTM, PUTATIVE-RELATED-RELATED"/>
    <property type="match status" value="1"/>
</dbReference>
<feature type="transmembrane region" description="Helical" evidence="7">
    <location>
        <begin position="161"/>
        <end position="186"/>
    </location>
</feature>
<keyword evidence="3" id="KW-1003">Cell membrane</keyword>
<sequence length="348" mass="37051">VLWLGMIIGESSWGYIADKIGIRIPMIWGTLVSGIILLGFLLAKGTYIVFIAILCLGLFRSAVFGPARGHVGKHAPALKKAAFMGIITVAIGGSKSLGALSSGFLASSLGYSWVFYITIGIYILGGLITIVILRDLKYNSPKLLPVNKHLFVKDSKKYRRMFSLCAITSCEFFGLGLFMSFLPLFITQVAGLSVASVGILFTMRGIITTVFGVPMGMLADHKGKKLLMLIALVTSAISMIGISVANSFLSLLVSIVLFEIGLATYSPAALALLSDSVPSEHQGSAMGIYGGVCENTGIMAGAFSGGFAWNIFGPRATFLLGSLVCIIGVIMCLILNIEEIERINKLTN</sequence>
<feature type="transmembrane region" description="Helical" evidence="7">
    <location>
        <begin position="226"/>
        <end position="245"/>
    </location>
</feature>
<evidence type="ECO:0000256" key="3">
    <source>
        <dbReference type="ARBA" id="ARBA00022475"/>
    </source>
</evidence>
<dbReference type="PROSITE" id="PS50850">
    <property type="entry name" value="MFS"/>
    <property type="match status" value="1"/>
</dbReference>
<evidence type="ECO:0000259" key="8">
    <source>
        <dbReference type="PROSITE" id="PS50850"/>
    </source>
</evidence>
<dbReference type="InterPro" id="IPR020846">
    <property type="entry name" value="MFS_dom"/>
</dbReference>
<reference evidence="9" key="1">
    <citation type="journal article" date="2014" name="Front. Microbiol.">
        <title>High frequency of phylogenetically diverse reductive dehalogenase-homologous genes in deep subseafloor sedimentary metagenomes.</title>
        <authorList>
            <person name="Kawai M."/>
            <person name="Futagami T."/>
            <person name="Toyoda A."/>
            <person name="Takaki Y."/>
            <person name="Nishi S."/>
            <person name="Hori S."/>
            <person name="Arai W."/>
            <person name="Tsubouchi T."/>
            <person name="Morono Y."/>
            <person name="Uchiyama I."/>
            <person name="Ito T."/>
            <person name="Fujiyama A."/>
            <person name="Inagaki F."/>
            <person name="Takami H."/>
        </authorList>
    </citation>
    <scope>NUCLEOTIDE SEQUENCE</scope>
    <source>
        <strain evidence="9">Expedition CK06-06</strain>
    </source>
</reference>
<feature type="transmembrane region" description="Helical" evidence="7">
    <location>
        <begin position="286"/>
        <end position="312"/>
    </location>
</feature>
<evidence type="ECO:0000256" key="4">
    <source>
        <dbReference type="ARBA" id="ARBA00022692"/>
    </source>
</evidence>
<dbReference type="CDD" id="cd17325">
    <property type="entry name" value="MFS_MdtG_SLC18_like"/>
    <property type="match status" value="1"/>
</dbReference>
<evidence type="ECO:0000256" key="1">
    <source>
        <dbReference type="ARBA" id="ARBA00004651"/>
    </source>
</evidence>
<evidence type="ECO:0000256" key="2">
    <source>
        <dbReference type="ARBA" id="ARBA00022448"/>
    </source>
</evidence>
<evidence type="ECO:0000256" key="5">
    <source>
        <dbReference type="ARBA" id="ARBA00022989"/>
    </source>
</evidence>
<keyword evidence="2" id="KW-0813">Transport</keyword>
<feature type="transmembrane region" description="Helical" evidence="7">
    <location>
        <begin position="251"/>
        <end position="274"/>
    </location>
</feature>
<feature type="transmembrane region" description="Helical" evidence="7">
    <location>
        <begin position="113"/>
        <end position="133"/>
    </location>
</feature>
<keyword evidence="5 7" id="KW-1133">Transmembrane helix</keyword>
<feature type="domain" description="Major facilitator superfamily (MFS) profile" evidence="8">
    <location>
        <begin position="1"/>
        <end position="340"/>
    </location>
</feature>
<comment type="subcellular location">
    <subcellularLocation>
        <location evidence="1">Cell membrane</location>
        <topology evidence="1">Multi-pass membrane protein</topology>
    </subcellularLocation>
</comment>
<keyword evidence="6 7" id="KW-0472">Membrane</keyword>
<comment type="caution">
    <text evidence="9">The sequence shown here is derived from an EMBL/GenBank/DDBJ whole genome shotgun (WGS) entry which is preliminary data.</text>
</comment>
<feature type="transmembrane region" description="Helical" evidence="7">
    <location>
        <begin position="318"/>
        <end position="337"/>
    </location>
</feature>
<dbReference type="InterPro" id="IPR036259">
    <property type="entry name" value="MFS_trans_sf"/>
</dbReference>
<organism evidence="9">
    <name type="scientific">marine sediment metagenome</name>
    <dbReference type="NCBI Taxonomy" id="412755"/>
    <lineage>
        <taxon>unclassified sequences</taxon>
        <taxon>metagenomes</taxon>
        <taxon>ecological metagenomes</taxon>
    </lineage>
</organism>
<gene>
    <name evidence="9" type="ORF">S12H4_14408</name>
</gene>
<accession>X1SRR2</accession>
<feature type="transmembrane region" description="Helical" evidence="7">
    <location>
        <begin position="47"/>
        <end position="69"/>
    </location>
</feature>
<dbReference type="InterPro" id="IPR011701">
    <property type="entry name" value="MFS"/>
</dbReference>
<dbReference type="GO" id="GO:0005886">
    <property type="term" value="C:plasma membrane"/>
    <property type="evidence" value="ECO:0007669"/>
    <property type="project" value="UniProtKB-SubCell"/>
</dbReference>
<evidence type="ECO:0000256" key="6">
    <source>
        <dbReference type="ARBA" id="ARBA00023136"/>
    </source>
</evidence>
<dbReference type="SUPFAM" id="SSF103473">
    <property type="entry name" value="MFS general substrate transporter"/>
    <property type="match status" value="1"/>
</dbReference>
<dbReference type="Gene3D" id="1.20.1250.20">
    <property type="entry name" value="MFS general substrate transporter like domains"/>
    <property type="match status" value="2"/>
</dbReference>
<proteinExistence type="predicted"/>
<feature type="transmembrane region" description="Helical" evidence="7">
    <location>
        <begin position="192"/>
        <end position="214"/>
    </location>
</feature>
<evidence type="ECO:0000313" key="9">
    <source>
        <dbReference type="EMBL" id="GAI81836.1"/>
    </source>
</evidence>
<name>X1SRR2_9ZZZZ</name>
<dbReference type="Pfam" id="PF07690">
    <property type="entry name" value="MFS_1"/>
    <property type="match status" value="2"/>
</dbReference>
<dbReference type="InterPro" id="IPR050171">
    <property type="entry name" value="MFS_Transporters"/>
</dbReference>
<evidence type="ECO:0000256" key="7">
    <source>
        <dbReference type="SAM" id="Phobius"/>
    </source>
</evidence>
<keyword evidence="4 7" id="KW-0812">Transmembrane</keyword>